<proteinExistence type="predicted"/>
<dbReference type="AlphaFoldDB" id="A0A699UP27"/>
<organism evidence="1">
    <name type="scientific">Tanacetum cinerariifolium</name>
    <name type="common">Dalmatian daisy</name>
    <name type="synonym">Chrysanthemum cinerariifolium</name>
    <dbReference type="NCBI Taxonomy" id="118510"/>
    <lineage>
        <taxon>Eukaryota</taxon>
        <taxon>Viridiplantae</taxon>
        <taxon>Streptophyta</taxon>
        <taxon>Embryophyta</taxon>
        <taxon>Tracheophyta</taxon>
        <taxon>Spermatophyta</taxon>
        <taxon>Magnoliopsida</taxon>
        <taxon>eudicotyledons</taxon>
        <taxon>Gunneridae</taxon>
        <taxon>Pentapetalae</taxon>
        <taxon>asterids</taxon>
        <taxon>campanulids</taxon>
        <taxon>Asterales</taxon>
        <taxon>Asteraceae</taxon>
        <taxon>Asteroideae</taxon>
        <taxon>Anthemideae</taxon>
        <taxon>Anthemidinae</taxon>
        <taxon>Tanacetum</taxon>
    </lineage>
</organism>
<sequence length="165" mass="18365">MGDFDLLLRADNARPFDHVAKLADVPWPSVVEQRAACLFAEATRRAAVLFDEACQEAIGQRQDVFATLTQRRQVQSNDIQTVEQVFTETPVTDHVFQIQVRGGEDAHVCAAGDRVADALVFFVLNEAQQLGLQRQREVPDFVEEQCTAVGLIHSAQRAFAGARER</sequence>
<evidence type="ECO:0000313" key="1">
    <source>
        <dbReference type="EMBL" id="GFD24377.1"/>
    </source>
</evidence>
<dbReference type="AntiFam" id="ANF00077">
    <property type="entry name" value="Shadow ORF (opposite AtoC)"/>
</dbReference>
<comment type="caution">
    <text evidence="1">The sequence shown here is derived from an EMBL/GenBank/DDBJ whole genome shotgun (WGS) entry which is preliminary data.</text>
</comment>
<feature type="non-terminal residue" evidence="1">
    <location>
        <position position="165"/>
    </location>
</feature>
<accession>A0A699UP27</accession>
<protein>
    <submittedName>
        <fullName evidence="1">Uncharacterized protein</fullName>
    </submittedName>
</protein>
<gene>
    <name evidence="1" type="ORF">Tci_896346</name>
</gene>
<name>A0A699UP27_TANCI</name>
<reference evidence="1" key="1">
    <citation type="journal article" date="2019" name="Sci. Rep.">
        <title>Draft genome of Tanacetum cinerariifolium, the natural source of mosquito coil.</title>
        <authorList>
            <person name="Yamashiro T."/>
            <person name="Shiraishi A."/>
            <person name="Satake H."/>
            <person name="Nakayama K."/>
        </authorList>
    </citation>
    <scope>NUCLEOTIDE SEQUENCE</scope>
</reference>
<dbReference type="AntiFam" id="ANF00203">
    <property type="entry name" value="Shadow ORF (opposite algB)"/>
</dbReference>
<dbReference type="EMBL" id="BKCJ011352034">
    <property type="protein sequence ID" value="GFD24377.1"/>
    <property type="molecule type" value="Genomic_DNA"/>
</dbReference>